<dbReference type="OrthoDB" id="5432325at2"/>
<proteinExistence type="predicted"/>
<keyword evidence="5" id="KW-1185">Reference proteome</keyword>
<sequence length="258" mass="28551">MSYILDALRKSESERQQGKVPDFGQQVQMIHQPRRKSIPAGVWVALILTFNTVVLAYVFWPGRGVAPVQPADAVVMNTPAPEPVPAPVSYEVATPPAEVEQHQTVRVQIGDAVAEIQVPPAVLLQEPVQDEPVSLAEASSNQPDSGERPTVIVPSANRYQPLADANYRDEPYVGSERVRHLVELPMSFQKGIPDLIFNSHVYASDPAARRVMINDNYLRIGDSFSGIRVDRITEEGVILSKNGTRFRVGVVRDWISPR</sequence>
<gene>
    <name evidence="4" type="ORF">SAMN04487960_103289</name>
</gene>
<dbReference type="InterPro" id="IPR032389">
    <property type="entry name" value="GspB_C"/>
</dbReference>
<evidence type="ECO:0000313" key="5">
    <source>
        <dbReference type="Proteomes" id="UP000199675"/>
    </source>
</evidence>
<reference evidence="4 5" key="1">
    <citation type="submission" date="2016-10" db="EMBL/GenBank/DDBJ databases">
        <authorList>
            <person name="de Groot N.N."/>
        </authorList>
    </citation>
    <scope>NUCLEOTIDE SEQUENCE [LARGE SCALE GENOMIC DNA]</scope>
    <source>
        <strain evidence="4 5">CGMCC 1.7059</strain>
    </source>
</reference>
<dbReference type="RefSeq" id="WP_091812106.1">
    <property type="nucleotide sequence ID" value="NZ_FNNE01000003.1"/>
</dbReference>
<accession>A0A1H2V0J1</accession>
<keyword evidence="2" id="KW-0472">Membrane</keyword>
<feature type="transmembrane region" description="Helical" evidence="2">
    <location>
        <begin position="38"/>
        <end position="60"/>
    </location>
</feature>
<feature type="domain" description="Type II secretion system protein GspB C-terminal" evidence="3">
    <location>
        <begin position="192"/>
        <end position="248"/>
    </location>
</feature>
<evidence type="ECO:0000313" key="4">
    <source>
        <dbReference type="EMBL" id="SDW61810.1"/>
    </source>
</evidence>
<organism evidence="4 5">
    <name type="scientific">Marinobacter mobilis</name>
    <dbReference type="NCBI Taxonomy" id="488533"/>
    <lineage>
        <taxon>Bacteria</taxon>
        <taxon>Pseudomonadati</taxon>
        <taxon>Pseudomonadota</taxon>
        <taxon>Gammaproteobacteria</taxon>
        <taxon>Pseudomonadales</taxon>
        <taxon>Marinobacteraceae</taxon>
        <taxon>Marinobacter</taxon>
    </lineage>
</organism>
<evidence type="ECO:0000256" key="1">
    <source>
        <dbReference type="SAM" id="MobiDB-lite"/>
    </source>
</evidence>
<evidence type="ECO:0000259" key="3">
    <source>
        <dbReference type="Pfam" id="PF16537"/>
    </source>
</evidence>
<dbReference type="AlphaFoldDB" id="A0A1H2V0J1"/>
<keyword evidence="2" id="KW-1133">Transmembrane helix</keyword>
<keyword evidence="2" id="KW-0812">Transmembrane</keyword>
<feature type="region of interest" description="Disordered" evidence="1">
    <location>
        <begin position="132"/>
        <end position="151"/>
    </location>
</feature>
<dbReference type="STRING" id="488533.SAMN04487960_103289"/>
<evidence type="ECO:0000256" key="2">
    <source>
        <dbReference type="SAM" id="Phobius"/>
    </source>
</evidence>
<dbReference type="GO" id="GO:0015627">
    <property type="term" value="C:type II protein secretion system complex"/>
    <property type="evidence" value="ECO:0007669"/>
    <property type="project" value="InterPro"/>
</dbReference>
<dbReference type="Proteomes" id="UP000199675">
    <property type="component" value="Unassembled WGS sequence"/>
</dbReference>
<dbReference type="Pfam" id="PF16537">
    <property type="entry name" value="T2SSB"/>
    <property type="match status" value="1"/>
</dbReference>
<dbReference type="EMBL" id="FNNE01000003">
    <property type="protein sequence ID" value="SDW61810.1"/>
    <property type="molecule type" value="Genomic_DNA"/>
</dbReference>
<name>A0A1H2V0J1_9GAMM</name>
<protein>
    <submittedName>
        <fullName evidence="4">General secretion pathway protein B</fullName>
    </submittedName>
</protein>